<feature type="transmembrane region" description="Helical" evidence="1">
    <location>
        <begin position="53"/>
        <end position="73"/>
    </location>
</feature>
<dbReference type="Proteomes" id="UP000326251">
    <property type="component" value="Unassembled WGS sequence"/>
</dbReference>
<dbReference type="InterPro" id="IPR036779">
    <property type="entry name" value="LysM_dom_sf"/>
</dbReference>
<organism evidence="3 4">
    <name type="scientific">Bifidobacterium reuteri</name>
    <dbReference type="NCBI Taxonomy" id="983706"/>
    <lineage>
        <taxon>Bacteria</taxon>
        <taxon>Bacillati</taxon>
        <taxon>Actinomycetota</taxon>
        <taxon>Actinomycetes</taxon>
        <taxon>Bifidobacteriales</taxon>
        <taxon>Bifidobacteriaceae</taxon>
        <taxon>Bifidobacterium</taxon>
    </lineage>
</organism>
<keyword evidence="1" id="KW-1133">Transmembrane helix</keyword>
<evidence type="ECO:0000313" key="4">
    <source>
        <dbReference type="Proteomes" id="UP000326251"/>
    </source>
</evidence>
<dbReference type="EMBL" id="RZUG01000015">
    <property type="protein sequence ID" value="KAA8824862.1"/>
    <property type="molecule type" value="Genomic_DNA"/>
</dbReference>
<gene>
    <name evidence="3" type="ORF">EMO92_08080</name>
</gene>
<dbReference type="SUPFAM" id="SSF54106">
    <property type="entry name" value="LysM domain"/>
    <property type="match status" value="1"/>
</dbReference>
<dbReference type="PROSITE" id="PS51782">
    <property type="entry name" value="LYSM"/>
    <property type="match status" value="1"/>
</dbReference>
<keyword evidence="1" id="KW-0472">Membrane</keyword>
<accession>A0A5J5E7M9</accession>
<feature type="domain" description="LysM" evidence="2">
    <location>
        <begin position="86"/>
        <end position="136"/>
    </location>
</feature>
<dbReference type="Gene3D" id="3.10.350.10">
    <property type="entry name" value="LysM domain"/>
    <property type="match status" value="1"/>
</dbReference>
<protein>
    <submittedName>
        <fullName evidence="3">LysM peptidoglycan-binding domain-containing protein</fullName>
    </submittedName>
</protein>
<dbReference type="SMART" id="SM00257">
    <property type="entry name" value="LysM"/>
    <property type="match status" value="1"/>
</dbReference>
<dbReference type="Pfam" id="PF01476">
    <property type="entry name" value="LysM"/>
    <property type="match status" value="1"/>
</dbReference>
<keyword evidence="1" id="KW-0812">Transmembrane</keyword>
<dbReference type="AlphaFoldDB" id="A0A5J5E7M9"/>
<proteinExistence type="predicted"/>
<dbReference type="RefSeq" id="WP_044088767.1">
    <property type="nucleotide sequence ID" value="NZ_RZUG01000015.1"/>
</dbReference>
<reference evidence="3 4" key="1">
    <citation type="journal article" date="2019" name="Syst. Appl. Microbiol.">
        <title>Characterization of Bifidobacterium species in feaces of the Egyptian fruit bat: Description of B. vespertilionis sp. nov. and B. rousetti sp. nov.</title>
        <authorList>
            <person name="Modesto M."/>
            <person name="Satti M."/>
            <person name="Watanabe K."/>
            <person name="Puglisi E."/>
            <person name="Morelli L."/>
            <person name="Huang C.-H."/>
            <person name="Liou J.-S."/>
            <person name="Miyashita M."/>
            <person name="Tamura T."/>
            <person name="Saito S."/>
            <person name="Mori K."/>
            <person name="Huang L."/>
            <person name="Sciavilla P."/>
            <person name="Sandri C."/>
            <person name="Spiezio C."/>
            <person name="Vitali F."/>
            <person name="Cavalieri D."/>
            <person name="Perpetuini G."/>
            <person name="Tofalo R."/>
            <person name="Bonetti A."/>
            <person name="Arita M."/>
            <person name="Mattarelli P."/>
        </authorList>
    </citation>
    <scope>NUCLEOTIDE SEQUENCE [LARGE SCALE GENOMIC DNA]</scope>
    <source>
        <strain evidence="3 4">RST19</strain>
    </source>
</reference>
<evidence type="ECO:0000256" key="1">
    <source>
        <dbReference type="SAM" id="Phobius"/>
    </source>
</evidence>
<evidence type="ECO:0000313" key="3">
    <source>
        <dbReference type="EMBL" id="KAA8824862.1"/>
    </source>
</evidence>
<name>A0A5J5E7M9_9BIFI</name>
<comment type="caution">
    <text evidence="3">The sequence shown here is derived from an EMBL/GenBank/DDBJ whole genome shotgun (WGS) entry which is preliminary data.</text>
</comment>
<dbReference type="InterPro" id="IPR018392">
    <property type="entry name" value="LysM"/>
</dbReference>
<dbReference type="CDD" id="cd00118">
    <property type="entry name" value="LysM"/>
    <property type="match status" value="1"/>
</dbReference>
<evidence type="ECO:0000259" key="2">
    <source>
        <dbReference type="PROSITE" id="PS51782"/>
    </source>
</evidence>
<sequence>MTGSAALAGARDRVAGTREVRGVAHRRAVIARMDGRGQGAVFRNRSHAGQRHWLLSLMLAVALAWCGMGIWSVQSAQSDTGTTDVIGYTVRPGDTLWSYASSITPEGQDVQQTVDDLIALNDLDSGSLRAGQHILVPQMA</sequence>